<proteinExistence type="predicted"/>
<dbReference type="RefSeq" id="WP_081561980.1">
    <property type="nucleotide sequence ID" value="NZ_CP017603.1"/>
</dbReference>
<evidence type="ECO:0000313" key="2">
    <source>
        <dbReference type="EMBL" id="ARE87086.1"/>
    </source>
</evidence>
<evidence type="ECO:0000259" key="1">
    <source>
        <dbReference type="PROSITE" id="PS51750"/>
    </source>
</evidence>
<protein>
    <recommendedName>
        <fullName evidence="1">Bro-N domain-containing protein</fullName>
    </recommendedName>
</protein>
<dbReference type="PROSITE" id="PS51750">
    <property type="entry name" value="BRO_N"/>
    <property type="match status" value="1"/>
</dbReference>
<dbReference type="SMART" id="SM01040">
    <property type="entry name" value="Bro-N"/>
    <property type="match status" value="1"/>
</dbReference>
<dbReference type="PANTHER" id="PTHR36180">
    <property type="entry name" value="DNA-BINDING PROTEIN-RELATED-RELATED"/>
    <property type="match status" value="1"/>
</dbReference>
<feature type="domain" description="Bro-N" evidence="1">
    <location>
        <begin position="1"/>
        <end position="106"/>
    </location>
</feature>
<name>A0AAC9RJ96_9CLOT</name>
<dbReference type="InterPro" id="IPR003497">
    <property type="entry name" value="BRO_N_domain"/>
</dbReference>
<dbReference type="Proteomes" id="UP000192478">
    <property type="component" value="Chromosome"/>
</dbReference>
<evidence type="ECO:0000313" key="3">
    <source>
        <dbReference type="Proteomes" id="UP000192478"/>
    </source>
</evidence>
<dbReference type="Pfam" id="PF02498">
    <property type="entry name" value="Bro-N"/>
    <property type="match status" value="1"/>
</dbReference>
<dbReference type="AlphaFoldDB" id="A0AAC9RJ96"/>
<accession>A0AAC9RJ96</accession>
<organism evidence="2 3">
    <name type="scientific">Clostridium formicaceticum</name>
    <dbReference type="NCBI Taxonomy" id="1497"/>
    <lineage>
        <taxon>Bacteria</taxon>
        <taxon>Bacillati</taxon>
        <taxon>Bacillota</taxon>
        <taxon>Clostridia</taxon>
        <taxon>Eubacteriales</taxon>
        <taxon>Clostridiaceae</taxon>
        <taxon>Clostridium</taxon>
    </lineage>
</organism>
<dbReference type="PANTHER" id="PTHR36180:SF2">
    <property type="entry name" value="BRO FAMILY PROTEIN"/>
    <property type="match status" value="1"/>
</dbReference>
<gene>
    <name evidence="2" type="ORF">CLFO_14720</name>
</gene>
<sequence length="178" mass="19980">MKGLKIFNSQEFGQVRTLIIQNEPWFVGKDVAEALGYAEPRSVISKKVDEEDKGVARMETPSGMQEMTIINESGLYSLILSSKLESAKKFKRWVTSEVLPSIRKTGSYLLNYKPKATSVGEVASLIKILKVSMKDQGSAAHEITSMEKMICEQFNIDLPENFVKKPAYMQLTLTLPIE</sequence>
<dbReference type="EMBL" id="CP020559">
    <property type="protein sequence ID" value="ARE87086.1"/>
    <property type="molecule type" value="Genomic_DNA"/>
</dbReference>
<reference evidence="2 3" key="1">
    <citation type="submission" date="2017-03" db="EMBL/GenBank/DDBJ databases">
        <title>Complete sequence of Clostridium formicaceticum DSM 92.</title>
        <authorList>
            <person name="Poehlein A."/>
            <person name="Karl M."/>
            <person name="Bengelsdorf F.R."/>
            <person name="Duerre P."/>
            <person name="Daniel R."/>
        </authorList>
    </citation>
    <scope>NUCLEOTIDE SEQUENCE [LARGE SCALE GENOMIC DNA]</scope>
    <source>
        <strain evidence="2 3">DSM 92</strain>
    </source>
</reference>